<dbReference type="SUPFAM" id="SSF50952">
    <property type="entry name" value="Soluble quinoprotein glucose dehydrogenase"/>
    <property type="match status" value="1"/>
</dbReference>
<evidence type="ECO:0000259" key="1">
    <source>
        <dbReference type="Pfam" id="PF25778"/>
    </source>
</evidence>
<evidence type="ECO:0000313" key="3">
    <source>
        <dbReference type="Proteomes" id="UP000593892"/>
    </source>
</evidence>
<keyword evidence="3" id="KW-1185">Reference proteome</keyword>
<reference evidence="2 3" key="1">
    <citation type="submission" date="2020-10" db="EMBL/GenBank/DDBJ databases">
        <title>Complete genome sequence of Paludibaculum fermentans P105T, a facultatively anaerobic acidobacterium capable of dissimilatory Fe(III) reduction.</title>
        <authorList>
            <person name="Dedysh S.N."/>
            <person name="Beletsky A.V."/>
            <person name="Kulichevskaya I.S."/>
            <person name="Mardanov A.V."/>
            <person name="Ravin N.V."/>
        </authorList>
    </citation>
    <scope>NUCLEOTIDE SEQUENCE [LARGE SCALE GENOMIC DNA]</scope>
    <source>
        <strain evidence="2 3">P105</strain>
    </source>
</reference>
<evidence type="ECO:0000313" key="2">
    <source>
        <dbReference type="EMBL" id="QOY85063.1"/>
    </source>
</evidence>
<gene>
    <name evidence="2" type="ORF">IRI77_19650</name>
</gene>
<dbReference type="InterPro" id="IPR011041">
    <property type="entry name" value="Quinoprot_gluc/sorb_DH_b-prop"/>
</dbReference>
<dbReference type="Pfam" id="PF06739">
    <property type="entry name" value="SBBP"/>
    <property type="match status" value="1"/>
</dbReference>
<dbReference type="EMBL" id="CP063849">
    <property type="protein sequence ID" value="QOY85063.1"/>
    <property type="molecule type" value="Genomic_DNA"/>
</dbReference>
<name>A0A7S7NK15_PALFE</name>
<dbReference type="PANTHER" id="PTHR35580:SF1">
    <property type="entry name" value="PHYTASE-LIKE DOMAIN-CONTAINING PROTEIN"/>
    <property type="match status" value="1"/>
</dbReference>
<dbReference type="Proteomes" id="UP000593892">
    <property type="component" value="Chromosome"/>
</dbReference>
<dbReference type="InterPro" id="IPR052918">
    <property type="entry name" value="Motility_Chemotaxis_Reg"/>
</dbReference>
<dbReference type="InterPro" id="IPR057708">
    <property type="entry name" value="DUF7948"/>
</dbReference>
<proteinExistence type="predicted"/>
<protein>
    <submittedName>
        <fullName evidence="2">SBBP repeat-containing protein</fullName>
    </submittedName>
</protein>
<accession>A0A7S7NK15</accession>
<dbReference type="InterPro" id="IPR010620">
    <property type="entry name" value="SBBP_repeat"/>
</dbReference>
<feature type="domain" description="DUF7948" evidence="1">
    <location>
        <begin position="62"/>
        <end position="219"/>
    </location>
</feature>
<sequence>MLVWLSGALHGLQGAPRMGEAELRPMGLPVSFHETSPGQWMARGGLQQARISAAGLWLRDGRHSIGISFEGRSAQARTEGEAAAAGTVNLLLGNQPGQWRSGVPAYDAMRIRELYPGIELHLSGERGALKSEYVVAAGGDPGLIRIRYAPAWRMTVEGDGSLRIETETGVWREAPPLLYQVVDGHPERVDGGYLVRPDGTVGFAVEEFDGRRPLVIDPVVTFSSLVGGYGASAATGVAVDAAGYLYLAGYTDAADLPVQGPASPRVGGVDAYVAKIQASTGRLVYATYIGGSGDDRAFALAVDAMGSAYVTGWTTSANFPVVSAAQPVLSGYKDAFLLKLNPAGSALSFSTYFGGSQSESGNALALTATQVWIGGDSSSASLPGGNGWRNSNGGMQDGFLARYSQTGSLLGSTLLGGSGDETVKAVAVDSQGSVYAAGATGSSNLNLPMGGAQMSLKGSQDGFVMKFDATGSQLIAGTYLGGTRGDVSNPEMVLGLAVDAAQNVYVTGMTPSSDFPLVTPWMGTLQGLQDAYVARLASGLGSVVWSTLVGGAGKDSGTCIGLDAGGLVVVAGSTTSSNFPLQGATQSTTGGGSDGFVLRMAANGASVAFSTYTGGSAADGVAALALGAGGTVYVAGQSGSADYPQKNPAQAVSGAALRMFVTRMAVGVLPVLQTVSPNAGSGAARTFSFSATHASGAAQIGVLELLVGPSAASAQVCRIRYDRATGLLGLAADSGLSWSSVALGASSSVSNSQCTLSGSGATAVSAGNTLTVTAGLSFAVGFAGTRQLYLNAAALSGEETGFAAAGSWTVVSASNQTPTASLVAPASGSGLAVKFSVVFSDTDGGADISTAKVIVHSSAVDVNSCSIRVQRAAGTIELAADSGSTWSSGAAGSSGTLQNSQCQVKLVNSSIAVSGSTLTVALDLVFQAAFAGARNVYGMATDASGASGSWKQLGGWTVTAPVVNTAPVPASVSPSSGSGAAQVFTFQFTDANGAADLALLRVLINGQQTAVAGCYFVWDRSAGVIWLADDSGAVWSASARAGTAESASNSQCKVNATGSSIAASGTGLSMAVSVSFFPGFNGVKSVYANATDAAGLTSASPQLGSYTVAAVSTQPTGPLTVAPAAGSGSSQVFTFTFTDPRGAGDLTWLRVLVHSQQTAVGGCYLEVDPVGLVAYLYDDAGAGYSAARLGASDAVQNSQCKISGAGSSVALSGAQATLKLDLSFQAGFAGVKSIWANASDRTGFTSGSPQLGAFTVDAAGAAALGAVSMTPGSGSGGSQAFSFVFGDPKGASDLAWMRVLIHSQQTAAQACYLAVERSTGLIYLADDPGANWVQAAMGSSATAKNSQCTVSGTGSSMSLSGSRATVVLNVSFAAAFNGAKSVWANATDGAGSTSASPQIGTFTVAVEGGHQAPAPVSVTPSSASGSRKVFTFTYSDGDGGSDVETPRVLIHSQQTAEHGCYFQLTRSSGVLSLADDSGTAWAQVRLGVSETAQNSQCVLYGAASASSVSGNSLTVSVDLGFKSAFAGAKSIWMNATDQEGLTSGSPLLGSFTVTP</sequence>
<dbReference type="KEGG" id="pfer:IRI77_19650"/>
<dbReference type="Pfam" id="PF25778">
    <property type="entry name" value="DUF7948"/>
    <property type="match status" value="1"/>
</dbReference>
<dbReference type="PANTHER" id="PTHR35580">
    <property type="entry name" value="CELL SURFACE GLYCOPROTEIN (S-LAYER PROTEIN)-LIKE PROTEIN"/>
    <property type="match status" value="1"/>
</dbReference>
<organism evidence="2 3">
    <name type="scientific">Paludibaculum fermentans</name>
    <dbReference type="NCBI Taxonomy" id="1473598"/>
    <lineage>
        <taxon>Bacteria</taxon>
        <taxon>Pseudomonadati</taxon>
        <taxon>Acidobacteriota</taxon>
        <taxon>Terriglobia</taxon>
        <taxon>Bryobacterales</taxon>
        <taxon>Bryobacteraceae</taxon>
        <taxon>Paludibaculum</taxon>
    </lineage>
</organism>